<dbReference type="EMBL" id="BAAAFH010000007">
    <property type="protein sequence ID" value="GAA0874972.1"/>
    <property type="molecule type" value="Genomic_DNA"/>
</dbReference>
<evidence type="ECO:0000313" key="3">
    <source>
        <dbReference type="Proteomes" id="UP001501126"/>
    </source>
</evidence>
<protein>
    <recommendedName>
        <fullName evidence="1">Sporulation stage II protein D amidase enhancer LytB N-terminal domain-containing protein</fullName>
    </recommendedName>
</protein>
<dbReference type="Proteomes" id="UP001501126">
    <property type="component" value="Unassembled WGS sequence"/>
</dbReference>
<comment type="caution">
    <text evidence="2">The sequence shown here is derived from an EMBL/GenBank/DDBJ whole genome shotgun (WGS) entry which is preliminary data.</text>
</comment>
<organism evidence="2 3">
    <name type="scientific">Wandonia haliotis</name>
    <dbReference type="NCBI Taxonomy" id="574963"/>
    <lineage>
        <taxon>Bacteria</taxon>
        <taxon>Pseudomonadati</taxon>
        <taxon>Bacteroidota</taxon>
        <taxon>Flavobacteriia</taxon>
        <taxon>Flavobacteriales</taxon>
        <taxon>Crocinitomicaceae</taxon>
        <taxon>Wandonia</taxon>
    </lineage>
</organism>
<dbReference type="InterPro" id="IPR051922">
    <property type="entry name" value="Bact_Sporulation_Assoc"/>
</dbReference>
<proteinExistence type="predicted"/>
<dbReference type="PANTHER" id="PTHR30032:SF4">
    <property type="entry name" value="AMIDASE ENHANCER"/>
    <property type="match status" value="1"/>
</dbReference>
<dbReference type="Pfam" id="PF08486">
    <property type="entry name" value="SpoIID"/>
    <property type="match status" value="1"/>
</dbReference>
<dbReference type="PANTHER" id="PTHR30032">
    <property type="entry name" value="N-ACETYLMURAMOYL-L-ALANINE AMIDASE-RELATED"/>
    <property type="match status" value="1"/>
</dbReference>
<keyword evidence="3" id="KW-1185">Reference proteome</keyword>
<gene>
    <name evidence="2" type="ORF">GCM10009118_13800</name>
</gene>
<dbReference type="InterPro" id="IPR013693">
    <property type="entry name" value="SpoIID/LytB_N"/>
</dbReference>
<dbReference type="NCBIfam" id="TIGR02669">
    <property type="entry name" value="SpoIID_LytB"/>
    <property type="match status" value="1"/>
</dbReference>
<evidence type="ECO:0000313" key="2">
    <source>
        <dbReference type="EMBL" id="GAA0874972.1"/>
    </source>
</evidence>
<evidence type="ECO:0000259" key="1">
    <source>
        <dbReference type="Pfam" id="PF08486"/>
    </source>
</evidence>
<reference evidence="2 3" key="1">
    <citation type="journal article" date="2019" name="Int. J. Syst. Evol. Microbiol.">
        <title>The Global Catalogue of Microorganisms (GCM) 10K type strain sequencing project: providing services to taxonomists for standard genome sequencing and annotation.</title>
        <authorList>
            <consortium name="The Broad Institute Genomics Platform"/>
            <consortium name="The Broad Institute Genome Sequencing Center for Infectious Disease"/>
            <person name="Wu L."/>
            <person name="Ma J."/>
        </authorList>
    </citation>
    <scope>NUCLEOTIDE SEQUENCE [LARGE SCALE GENOMIC DNA]</scope>
    <source>
        <strain evidence="2 3">JCM 16083</strain>
    </source>
</reference>
<sequence length="385" mass="43726">MVLLSLGLNAQNVRIGILRNTNCSRVLFSYFEGSYLIYGDGSPFGAILPTESVSVQVIPGGKVKLNKGVVLIGEFNKVELKATGSNHALRIKSLSPSLKERKHDDDFSIVASGNKLTIINHVSMTDYLAGVVESEGGGGRAEEYYKVQAIMSRTYAVKYSTRHRKEGFDLCDQVHCQAYHNRLTYTPEIYKAVEETTNLVMEDENKKLVDGFFHANCGGQTSEPQFVWNEAIPYLKSFRDTFCIHTRQATWEKRIPKKDWRAYLVAQFAYPENDSLYKEKLYWFAQPERLAFFHGPELGIPLRDIRTKFNLRSTFFSCFPEGDEVVLKGRGFGHGVGLCQEGAMRMAKAGFAAEQILKFYFPGVVIRERNDNSYYEQPEKSPFDF</sequence>
<accession>A0ABN1MQ38</accession>
<name>A0ABN1MQ38_9FLAO</name>
<dbReference type="InterPro" id="IPR013486">
    <property type="entry name" value="SpoIID/LytB"/>
</dbReference>
<feature type="domain" description="Sporulation stage II protein D amidase enhancer LytB N-terminal" evidence="1">
    <location>
        <begin position="113"/>
        <end position="201"/>
    </location>
</feature>